<sequence length="279" mass="30984">MQLRIVHTTSFEYDGKAVASYNTARMTPQTTPEQIAVHTRLEITPKPWTYSYRDYFGTAVTAFQVLDPHEAMVVTANSTVQTNRPPTPPAAIGWEELAEREVADRWTEYLTLPELVAPPADFATRVRAIGEAAALPGDAAREICALVHDEVEYIPGSTDVKSNAAEVWQQRSGVCQDMVHLVLGGLRTLGIPARYVSGYFHPQPAPRVGETVRAESHAWVEWWDHGWHPFDPTNHHEPCDRYVVVATGRDYEDVKPLAGIYSGTATSTMSVDVEVTRLG</sequence>
<evidence type="ECO:0000313" key="2">
    <source>
        <dbReference type="EMBL" id="MBB6629863.1"/>
    </source>
</evidence>
<dbReference type="RefSeq" id="WP_185255075.1">
    <property type="nucleotide sequence ID" value="NZ_JACKXE010000002.1"/>
</dbReference>
<dbReference type="Proteomes" id="UP000523955">
    <property type="component" value="Unassembled WGS sequence"/>
</dbReference>
<proteinExistence type="predicted"/>
<dbReference type="InterPro" id="IPR013589">
    <property type="entry name" value="Bac_transglu_N"/>
</dbReference>
<dbReference type="PANTHER" id="PTHR33490:SF6">
    <property type="entry name" value="SLL1049 PROTEIN"/>
    <property type="match status" value="1"/>
</dbReference>
<organism evidence="2 3">
    <name type="scientific">Nocardioides luti</name>
    <dbReference type="NCBI Taxonomy" id="2761101"/>
    <lineage>
        <taxon>Bacteria</taxon>
        <taxon>Bacillati</taxon>
        <taxon>Actinomycetota</taxon>
        <taxon>Actinomycetes</taxon>
        <taxon>Propionibacteriales</taxon>
        <taxon>Nocardioidaceae</taxon>
        <taxon>Nocardioides</taxon>
    </lineage>
</organism>
<dbReference type="AlphaFoldDB" id="A0A7X0VDZ6"/>
<evidence type="ECO:0000313" key="3">
    <source>
        <dbReference type="Proteomes" id="UP000523955"/>
    </source>
</evidence>
<name>A0A7X0VDZ6_9ACTN</name>
<dbReference type="SMART" id="SM00460">
    <property type="entry name" value="TGc"/>
    <property type="match status" value="1"/>
</dbReference>
<dbReference type="Pfam" id="PF01841">
    <property type="entry name" value="Transglut_core"/>
    <property type="match status" value="1"/>
</dbReference>
<comment type="caution">
    <text evidence="2">The sequence shown here is derived from an EMBL/GenBank/DDBJ whole genome shotgun (WGS) entry which is preliminary data.</text>
</comment>
<dbReference type="PANTHER" id="PTHR33490">
    <property type="entry name" value="BLR5614 PROTEIN-RELATED"/>
    <property type="match status" value="1"/>
</dbReference>
<accession>A0A7X0VDZ6</accession>
<feature type="domain" description="Transglutaminase-like" evidence="1">
    <location>
        <begin position="167"/>
        <end position="234"/>
    </location>
</feature>
<keyword evidence="3" id="KW-1185">Reference proteome</keyword>
<dbReference type="Gene3D" id="3.10.620.30">
    <property type="match status" value="1"/>
</dbReference>
<dbReference type="InterPro" id="IPR038765">
    <property type="entry name" value="Papain-like_cys_pep_sf"/>
</dbReference>
<dbReference type="InterPro" id="IPR002931">
    <property type="entry name" value="Transglutaminase-like"/>
</dbReference>
<dbReference type="Pfam" id="PF08379">
    <property type="entry name" value="Bact_transglu_N"/>
    <property type="match status" value="1"/>
</dbReference>
<gene>
    <name evidence="2" type="ORF">H5V45_21270</name>
</gene>
<reference evidence="2 3" key="1">
    <citation type="submission" date="2020-08" db="EMBL/GenBank/DDBJ databases">
        <authorList>
            <person name="Seo M.-J."/>
        </authorList>
    </citation>
    <scope>NUCLEOTIDE SEQUENCE [LARGE SCALE GENOMIC DNA]</scope>
    <source>
        <strain evidence="2 3">KIGAM211</strain>
    </source>
</reference>
<protein>
    <submittedName>
        <fullName evidence="2">Transglutaminase family protein</fullName>
    </submittedName>
</protein>
<dbReference type="EMBL" id="JACKXE010000002">
    <property type="protein sequence ID" value="MBB6629863.1"/>
    <property type="molecule type" value="Genomic_DNA"/>
</dbReference>
<dbReference type="SUPFAM" id="SSF54001">
    <property type="entry name" value="Cysteine proteinases"/>
    <property type="match status" value="1"/>
</dbReference>
<evidence type="ECO:0000259" key="1">
    <source>
        <dbReference type="SMART" id="SM00460"/>
    </source>
</evidence>